<keyword evidence="2" id="KW-1185">Reference proteome</keyword>
<proteinExistence type="predicted"/>
<dbReference type="SUPFAM" id="SSF50998">
    <property type="entry name" value="Quinoprotein alcohol dehydrogenase-like"/>
    <property type="match status" value="1"/>
</dbReference>
<dbReference type="Proteomes" id="UP000770015">
    <property type="component" value="Unassembled WGS sequence"/>
</dbReference>
<reference evidence="1" key="1">
    <citation type="journal article" date="2021" name="Nat. Commun.">
        <title>Genetic determinants of endophytism in the Arabidopsis root mycobiome.</title>
        <authorList>
            <person name="Mesny F."/>
            <person name="Miyauchi S."/>
            <person name="Thiergart T."/>
            <person name="Pickel B."/>
            <person name="Atanasova L."/>
            <person name="Karlsson M."/>
            <person name="Huettel B."/>
            <person name="Barry K.W."/>
            <person name="Haridas S."/>
            <person name="Chen C."/>
            <person name="Bauer D."/>
            <person name="Andreopoulos W."/>
            <person name="Pangilinan J."/>
            <person name="LaButti K."/>
            <person name="Riley R."/>
            <person name="Lipzen A."/>
            <person name="Clum A."/>
            <person name="Drula E."/>
            <person name="Henrissat B."/>
            <person name="Kohler A."/>
            <person name="Grigoriev I.V."/>
            <person name="Martin F.M."/>
            <person name="Hacquard S."/>
        </authorList>
    </citation>
    <scope>NUCLEOTIDE SEQUENCE</scope>
    <source>
        <strain evidence="1">MPI-SDFR-AT-0117</strain>
    </source>
</reference>
<dbReference type="AlphaFoldDB" id="A0A9P9AFF6"/>
<organism evidence="1 2">
    <name type="scientific">Plectosphaerella plurivora</name>
    <dbReference type="NCBI Taxonomy" id="936078"/>
    <lineage>
        <taxon>Eukaryota</taxon>
        <taxon>Fungi</taxon>
        <taxon>Dikarya</taxon>
        <taxon>Ascomycota</taxon>
        <taxon>Pezizomycotina</taxon>
        <taxon>Sordariomycetes</taxon>
        <taxon>Hypocreomycetidae</taxon>
        <taxon>Glomerellales</taxon>
        <taxon>Plectosphaerellaceae</taxon>
        <taxon>Plectosphaerella</taxon>
    </lineage>
</organism>
<dbReference type="InterPro" id="IPR011047">
    <property type="entry name" value="Quinoprotein_ADH-like_sf"/>
</dbReference>
<sequence>MKLLLAEHPFLSYAVSHWAYHVRHADACDEDLHSRLQYFFDQHIRSWIHACVVLAGLRGITRTARHIKAYARKRNSGLSLSADDLDFFHLWSVDLIRIVGKFGRNLTQKPSSIYRIVPPMCPHGSMMYKTYSLESTMRVRGISSHGWDDYLARLPVGKETSLLKILCTVTYFICLVAIGAEIIVSQSETCEEIRRMAHGEYVREMEVNRSGSLLVTAGIDTFRVWGLSTGEELHRIP</sequence>
<gene>
    <name evidence="1" type="ORF">F5X68DRAFT_227988</name>
</gene>
<evidence type="ECO:0000313" key="1">
    <source>
        <dbReference type="EMBL" id="KAH6693580.1"/>
    </source>
</evidence>
<protein>
    <submittedName>
        <fullName evidence="1">Uncharacterized protein</fullName>
    </submittedName>
</protein>
<name>A0A9P9AFF6_9PEZI</name>
<dbReference type="OrthoDB" id="194358at2759"/>
<comment type="caution">
    <text evidence="1">The sequence shown here is derived from an EMBL/GenBank/DDBJ whole genome shotgun (WGS) entry which is preliminary data.</text>
</comment>
<accession>A0A9P9AFF6</accession>
<dbReference type="EMBL" id="JAGSXJ010000003">
    <property type="protein sequence ID" value="KAH6693580.1"/>
    <property type="molecule type" value="Genomic_DNA"/>
</dbReference>
<evidence type="ECO:0000313" key="2">
    <source>
        <dbReference type="Proteomes" id="UP000770015"/>
    </source>
</evidence>